<accession>A0ABU9NDG8</accession>
<dbReference type="SUPFAM" id="SSF48452">
    <property type="entry name" value="TPR-like"/>
    <property type="match status" value="1"/>
</dbReference>
<dbReference type="InterPro" id="IPR011990">
    <property type="entry name" value="TPR-like_helical_dom_sf"/>
</dbReference>
<protein>
    <submittedName>
        <fullName evidence="4">Tetratricopeptide repeat protein</fullName>
    </submittedName>
</protein>
<proteinExistence type="predicted"/>
<organism evidence="4 5">
    <name type="scientific">Flavobacterium aureirubrum</name>
    <dbReference type="NCBI Taxonomy" id="3133147"/>
    <lineage>
        <taxon>Bacteria</taxon>
        <taxon>Pseudomonadati</taxon>
        <taxon>Bacteroidota</taxon>
        <taxon>Flavobacteriia</taxon>
        <taxon>Flavobacteriales</taxon>
        <taxon>Flavobacteriaceae</taxon>
        <taxon>Flavobacterium</taxon>
    </lineage>
</organism>
<feature type="repeat" description="TPR" evidence="3">
    <location>
        <begin position="25"/>
        <end position="58"/>
    </location>
</feature>
<dbReference type="RefSeq" id="WP_342697189.1">
    <property type="nucleotide sequence ID" value="NZ_JBCGDO010000045.1"/>
</dbReference>
<keyword evidence="2 3" id="KW-0802">TPR repeat</keyword>
<keyword evidence="5" id="KW-1185">Reference proteome</keyword>
<dbReference type="PROSITE" id="PS50005">
    <property type="entry name" value="TPR"/>
    <property type="match status" value="3"/>
</dbReference>
<dbReference type="Pfam" id="PF00515">
    <property type="entry name" value="TPR_1"/>
    <property type="match status" value="1"/>
</dbReference>
<evidence type="ECO:0000313" key="5">
    <source>
        <dbReference type="Proteomes" id="UP001460072"/>
    </source>
</evidence>
<dbReference type="PANTHER" id="PTHR44943">
    <property type="entry name" value="CELLULOSE SYNTHASE OPERON PROTEIN C"/>
    <property type="match status" value="1"/>
</dbReference>
<dbReference type="InterPro" id="IPR019734">
    <property type="entry name" value="TPR_rpt"/>
</dbReference>
<dbReference type="Proteomes" id="UP001460072">
    <property type="component" value="Unassembled WGS sequence"/>
</dbReference>
<sequence>MKKTILILMFPLMCNISFGQNKADAEKLVDEGIPYHDKGDFDGAISRYDKALDLDKDNLLALSEKAYSLLSLSKYEEAILNCKKAIKAHPKDSNLKSVYVTYGNALDSQKKTDQAFEIYNEGLKLFPEYYQLYFNKGVTYASVKKTDEAIACFQNAIKFNPKHASSHNAIAKLEKANRRIPAILAFCRFLVVEPQTKRAEENLASLRELMKANVKQTGEKSISVTIDSKMFADTTSTGKPKENNFSSTDLISTMDISLDYDEINKNKTEVENFIRKMETICASLAESKKDNSGFYWSYYVPYFIELKKQKLLEPFAYIVFASSTNEDVQEWIKNDKTELDRFYEWSKNFQWKRD</sequence>
<comment type="caution">
    <text evidence="4">The sequence shown here is derived from an EMBL/GenBank/DDBJ whole genome shotgun (WGS) entry which is preliminary data.</text>
</comment>
<name>A0ABU9NDG8_9FLAO</name>
<dbReference type="SMART" id="SM00028">
    <property type="entry name" value="TPR"/>
    <property type="match status" value="4"/>
</dbReference>
<dbReference type="Pfam" id="PF13181">
    <property type="entry name" value="TPR_8"/>
    <property type="match status" value="1"/>
</dbReference>
<dbReference type="PANTHER" id="PTHR44943:SF4">
    <property type="entry name" value="TPR REPEAT-CONTAINING PROTEIN MJ0798"/>
    <property type="match status" value="1"/>
</dbReference>
<evidence type="ECO:0000256" key="2">
    <source>
        <dbReference type="ARBA" id="ARBA00022803"/>
    </source>
</evidence>
<keyword evidence="1" id="KW-0677">Repeat</keyword>
<dbReference type="EMBL" id="JBCGDO010000045">
    <property type="protein sequence ID" value="MEM0544023.1"/>
    <property type="molecule type" value="Genomic_DNA"/>
</dbReference>
<dbReference type="Gene3D" id="1.25.40.10">
    <property type="entry name" value="Tetratricopeptide repeat domain"/>
    <property type="match status" value="2"/>
</dbReference>
<evidence type="ECO:0000256" key="3">
    <source>
        <dbReference type="PROSITE-ProRule" id="PRU00339"/>
    </source>
</evidence>
<feature type="repeat" description="TPR" evidence="3">
    <location>
        <begin position="96"/>
        <end position="129"/>
    </location>
</feature>
<dbReference type="Pfam" id="PF13432">
    <property type="entry name" value="TPR_16"/>
    <property type="match status" value="1"/>
</dbReference>
<feature type="repeat" description="TPR" evidence="3">
    <location>
        <begin position="130"/>
        <end position="163"/>
    </location>
</feature>
<evidence type="ECO:0000256" key="1">
    <source>
        <dbReference type="ARBA" id="ARBA00022737"/>
    </source>
</evidence>
<evidence type="ECO:0000313" key="4">
    <source>
        <dbReference type="EMBL" id="MEM0544023.1"/>
    </source>
</evidence>
<reference evidence="4 5" key="1">
    <citation type="submission" date="2024-03" db="EMBL/GenBank/DDBJ databases">
        <title>Two novel species of the genus Flavobacterium exhibiting potentially degradation of complex polysaccharides.</title>
        <authorList>
            <person name="Lian X."/>
        </authorList>
    </citation>
    <scope>NUCLEOTIDE SEQUENCE [LARGE SCALE GENOMIC DNA]</scope>
    <source>
        <strain evidence="5">j3</strain>
    </source>
</reference>
<dbReference type="InterPro" id="IPR051685">
    <property type="entry name" value="Ycf3/AcsC/BcsC/TPR_MFPF"/>
</dbReference>
<gene>
    <name evidence="4" type="ORF">WFZ85_15595</name>
</gene>